<gene>
    <name evidence="9" type="ORF">DWV06_14790</name>
</gene>
<keyword evidence="3 5" id="KW-0378">Hydrolase</keyword>
<comment type="catalytic activity">
    <reaction evidence="1 5">
        <text>Hydrolysis of terminal, non-reducing alpha-D-galactose residues in alpha-D-galactosides, including galactose oligosaccharides, galactomannans and galactolipids.</text>
        <dbReference type="EC" id="3.2.1.22"/>
    </reaction>
</comment>
<dbReference type="InterPro" id="IPR000111">
    <property type="entry name" value="Glyco_hydro_27/36_CS"/>
</dbReference>
<dbReference type="PROSITE" id="PS00512">
    <property type="entry name" value="ALPHA_GALACTOSIDASE"/>
    <property type="match status" value="1"/>
</dbReference>
<dbReference type="Pfam" id="PF02065">
    <property type="entry name" value="Melibiase"/>
    <property type="match status" value="1"/>
</dbReference>
<evidence type="ECO:0000256" key="1">
    <source>
        <dbReference type="ARBA" id="ARBA00001255"/>
    </source>
</evidence>
<dbReference type="OrthoDB" id="9758822at2"/>
<dbReference type="Pfam" id="PF16874">
    <property type="entry name" value="Glyco_hydro_36C"/>
    <property type="match status" value="1"/>
</dbReference>
<evidence type="ECO:0000256" key="2">
    <source>
        <dbReference type="ARBA" id="ARBA00012755"/>
    </source>
</evidence>
<dbReference type="SUPFAM" id="SSF51445">
    <property type="entry name" value="(Trans)glycosidases"/>
    <property type="match status" value="1"/>
</dbReference>
<dbReference type="InterPro" id="IPR050985">
    <property type="entry name" value="Alpha-glycosidase_related"/>
</dbReference>
<feature type="active site" description="Proton donor" evidence="6">
    <location>
        <position position="529"/>
    </location>
</feature>
<evidence type="ECO:0000256" key="4">
    <source>
        <dbReference type="ARBA" id="ARBA00023295"/>
    </source>
</evidence>
<reference evidence="9 10" key="1">
    <citation type="submission" date="2018-07" db="EMBL/GenBank/DDBJ databases">
        <title>Anaerosacharophilus polymeroproducens gen. nov. sp. nov., an anaerobic bacterium isolated from salt field.</title>
        <authorList>
            <person name="Kim W."/>
            <person name="Yang S.-H."/>
            <person name="Oh J."/>
            <person name="Lee J.-H."/>
            <person name="Kwon K.K."/>
        </authorList>
    </citation>
    <scope>NUCLEOTIDE SEQUENCE [LARGE SCALE GENOMIC DNA]</scope>
    <source>
        <strain evidence="9 10">MCWD5</strain>
    </source>
</reference>
<keyword evidence="10" id="KW-1185">Reference proteome</keyword>
<dbReference type="EC" id="3.2.1.22" evidence="2 5"/>
<dbReference type="EMBL" id="QRCT01000049">
    <property type="protein sequence ID" value="RDU22669.1"/>
    <property type="molecule type" value="Genomic_DNA"/>
</dbReference>
<evidence type="ECO:0000259" key="8">
    <source>
        <dbReference type="Pfam" id="PF16875"/>
    </source>
</evidence>
<dbReference type="InterPro" id="IPR038417">
    <property type="entry name" value="Alpga-gal_N_sf"/>
</dbReference>
<comment type="similarity">
    <text evidence="5">Belongs to the glycosyl hydrolase.</text>
</comment>
<keyword evidence="4 5" id="KW-0326">Glycosidase</keyword>
<proteinExistence type="inferred from homology"/>
<evidence type="ECO:0000256" key="3">
    <source>
        <dbReference type="ARBA" id="ARBA00022801"/>
    </source>
</evidence>
<dbReference type="Gene3D" id="3.20.20.70">
    <property type="entry name" value="Aldolase class I"/>
    <property type="match status" value="1"/>
</dbReference>
<feature type="active site" description="Nucleophile" evidence="6">
    <location>
        <position position="459"/>
    </location>
</feature>
<dbReference type="Gene3D" id="2.60.40.1180">
    <property type="entry name" value="Golgi alpha-mannosidase II"/>
    <property type="match status" value="1"/>
</dbReference>
<protein>
    <recommendedName>
        <fullName evidence="2 5">Alpha-galactosidase</fullName>
        <ecNumber evidence="2 5">3.2.1.22</ecNumber>
    </recommendedName>
</protein>
<dbReference type="CDD" id="cd14791">
    <property type="entry name" value="GH36"/>
    <property type="match status" value="1"/>
</dbReference>
<dbReference type="PIRSF" id="PIRSF005536">
    <property type="entry name" value="Agal"/>
    <property type="match status" value="1"/>
</dbReference>
<dbReference type="InterPro" id="IPR013780">
    <property type="entry name" value="Glyco_hydro_b"/>
</dbReference>
<dbReference type="InterPro" id="IPR017853">
    <property type="entry name" value="GH"/>
</dbReference>
<dbReference type="InterPro" id="IPR031705">
    <property type="entry name" value="Glyco_hydro_36_C"/>
</dbReference>
<sequence length="712" mass="82006">MYQMCVDKLGYLLHLYYGSTIENEDLDYLIRYIDRACSGQPYDALDDRTYSLDILPQEYSTFGSGDYRTSSILVENSDGSQTVDLRFKEFTIYEGKYKLQGLPSVYAKEEADTLEIILEDKHTNMEVVLLYGVFKNLDVITRAVRVKNNGAESVYLNRVLSTCLDFYENKYDFISFYGKHMLERQLERRHLTHGKTSVESVRGVSSHHQNPFVILCDRKADEDIGDCYGFSFVYSGNFLAETEVDQINQTRFVMGINPTGFRYCLKSQEEFIAPEVVMVFSQNGLGELSRIYHDVYRDHLCRGNYAKKQRPVLINNWEATYFDFDEQKILDIASMAADVGIEMLVMDDGWFGKRNNDLAGLGDWVVNHDKIPSGINGLCQKINDLGIKMGLWFEPEMVNEDSDLYRAHPDWCIKVPERSPVRARYQLVLDVSRKEVRDYIFDLITKVLDGTNIEYIKWDMNRNLTDLYSAGLSKESQGELFHRYVLGVYDLMERLIQRYPNILLENCSGGGGRFDPGMLYYSPQIWCSDNTDAIDRIKIQYGTSFGYPISSMGAHVSVTPNHGNGRCTDFKTRGIVAMAGTFGYELDITKLSDEEKDMIQSQIEEFKRNYDVIQYGDYYRLTDVMNNHDFAAWQFVDKQKTKSLCSYVSLTAKANAPTVRLRLKGLDASKKYRINKEDKIYSGDLLMKAGFVVPETFGDYKAINFEILEVQY</sequence>
<dbReference type="GO" id="GO:0016052">
    <property type="term" value="P:carbohydrate catabolic process"/>
    <property type="evidence" value="ECO:0007669"/>
    <property type="project" value="InterPro"/>
</dbReference>
<name>A0A371ASZ0_9FIRM</name>
<dbReference type="PANTHER" id="PTHR43053">
    <property type="entry name" value="GLYCOSIDASE FAMILY 31"/>
    <property type="match status" value="1"/>
</dbReference>
<evidence type="ECO:0000313" key="9">
    <source>
        <dbReference type="EMBL" id="RDU22669.1"/>
    </source>
</evidence>
<accession>A0A371ASZ0</accession>
<evidence type="ECO:0000256" key="6">
    <source>
        <dbReference type="PIRSR" id="PIRSR005536-1"/>
    </source>
</evidence>
<dbReference type="PRINTS" id="PR00743">
    <property type="entry name" value="GLHYDRLASE36"/>
</dbReference>
<dbReference type="Gene3D" id="2.70.98.60">
    <property type="entry name" value="alpha-galactosidase from lactobacil brevis"/>
    <property type="match status" value="1"/>
</dbReference>
<dbReference type="AlphaFoldDB" id="A0A371ASZ0"/>
<organism evidence="9 10">
    <name type="scientific">Anaerosacchariphilus polymeriproducens</name>
    <dbReference type="NCBI Taxonomy" id="1812858"/>
    <lineage>
        <taxon>Bacteria</taxon>
        <taxon>Bacillati</taxon>
        <taxon>Bacillota</taxon>
        <taxon>Clostridia</taxon>
        <taxon>Lachnospirales</taxon>
        <taxon>Lachnospiraceae</taxon>
        <taxon>Anaerosacchariphilus</taxon>
    </lineage>
</organism>
<evidence type="ECO:0000313" key="10">
    <source>
        <dbReference type="Proteomes" id="UP000255036"/>
    </source>
</evidence>
<dbReference type="InterPro" id="IPR013785">
    <property type="entry name" value="Aldolase_TIM"/>
</dbReference>
<feature type="domain" description="Glycosyl hydrolase family 36 N-terminal" evidence="8">
    <location>
        <begin position="10"/>
        <end position="266"/>
    </location>
</feature>
<dbReference type="InterPro" id="IPR002252">
    <property type="entry name" value="Glyco_hydro_36"/>
</dbReference>
<dbReference type="Proteomes" id="UP000255036">
    <property type="component" value="Unassembled WGS sequence"/>
</dbReference>
<dbReference type="InterPro" id="IPR031704">
    <property type="entry name" value="Glyco_hydro_36_N"/>
</dbReference>
<dbReference type="GO" id="GO:0004557">
    <property type="term" value="F:alpha-galactosidase activity"/>
    <property type="evidence" value="ECO:0007669"/>
    <property type="project" value="UniProtKB-UniRule"/>
</dbReference>
<dbReference type="FunFam" id="3.20.20.70:FF:000118">
    <property type="entry name" value="Alpha-galactosidase"/>
    <property type="match status" value="1"/>
</dbReference>
<dbReference type="Pfam" id="PF16875">
    <property type="entry name" value="Glyco_hydro_36N"/>
    <property type="match status" value="1"/>
</dbReference>
<evidence type="ECO:0000256" key="5">
    <source>
        <dbReference type="PIRNR" id="PIRNR005536"/>
    </source>
</evidence>
<comment type="caution">
    <text evidence="9">The sequence shown here is derived from an EMBL/GenBank/DDBJ whole genome shotgun (WGS) entry which is preliminary data.</text>
</comment>
<dbReference type="PANTHER" id="PTHR43053:SF3">
    <property type="entry name" value="ALPHA-GALACTOSIDASE C-RELATED"/>
    <property type="match status" value="1"/>
</dbReference>
<evidence type="ECO:0000259" key="7">
    <source>
        <dbReference type="Pfam" id="PF16874"/>
    </source>
</evidence>
<feature type="domain" description="Glycosyl hydrolase family 36 C-terminal" evidence="7">
    <location>
        <begin position="631"/>
        <end position="703"/>
    </location>
</feature>